<dbReference type="InterPro" id="IPR011009">
    <property type="entry name" value="Kinase-like_dom_sf"/>
</dbReference>
<dbReference type="SUPFAM" id="SSF56112">
    <property type="entry name" value="Protein kinase-like (PK-like)"/>
    <property type="match status" value="1"/>
</dbReference>
<dbReference type="EMBL" id="LFZO01000082">
    <property type="protein sequence ID" value="KXT14458.1"/>
    <property type="molecule type" value="Genomic_DNA"/>
</dbReference>
<reference evidence="8 9" key="1">
    <citation type="submission" date="2015-07" db="EMBL/GenBank/DDBJ databases">
        <title>Comparative genomics of the Sigatoka disease complex on banana suggests a link between parallel evolutionary changes in Pseudocercospora fijiensis and Pseudocercospora eumusae and increased virulence on the banana host.</title>
        <authorList>
            <person name="Chang T.-C."/>
            <person name="Salvucci A."/>
            <person name="Crous P.W."/>
            <person name="Stergiopoulos I."/>
        </authorList>
    </citation>
    <scope>NUCLEOTIDE SEQUENCE [LARGE SCALE GENOMIC DNA]</scope>
    <source>
        <strain evidence="8 9">CBS 116634</strain>
    </source>
</reference>
<name>A0A139II93_9PEZI</name>
<dbReference type="GO" id="GO:0005634">
    <property type="term" value="C:nucleus"/>
    <property type="evidence" value="ECO:0007669"/>
    <property type="project" value="TreeGrafter"/>
</dbReference>
<dbReference type="GO" id="GO:0110031">
    <property type="term" value="P:negative regulation of G2/MI transition of meiotic cell cycle"/>
    <property type="evidence" value="ECO:0007669"/>
    <property type="project" value="TreeGrafter"/>
</dbReference>
<evidence type="ECO:0000256" key="6">
    <source>
        <dbReference type="SAM" id="MobiDB-lite"/>
    </source>
</evidence>
<keyword evidence="2" id="KW-0547">Nucleotide-binding</keyword>
<organism evidence="8 9">
    <name type="scientific">Pseudocercospora musae</name>
    <dbReference type="NCBI Taxonomy" id="113226"/>
    <lineage>
        <taxon>Eukaryota</taxon>
        <taxon>Fungi</taxon>
        <taxon>Dikarya</taxon>
        <taxon>Ascomycota</taxon>
        <taxon>Pezizomycotina</taxon>
        <taxon>Dothideomycetes</taxon>
        <taxon>Dothideomycetidae</taxon>
        <taxon>Mycosphaerellales</taxon>
        <taxon>Mycosphaerellaceae</taxon>
        <taxon>Pseudocercospora</taxon>
    </lineage>
</organism>
<dbReference type="InterPro" id="IPR050339">
    <property type="entry name" value="CC_SR_Kinase"/>
</dbReference>
<dbReference type="PANTHER" id="PTHR11042">
    <property type="entry name" value="EUKARYOTIC TRANSLATION INITIATION FACTOR 2-ALPHA KINASE EIF2-ALPHA KINASE -RELATED"/>
    <property type="match status" value="1"/>
</dbReference>
<dbReference type="PROSITE" id="PS50011">
    <property type="entry name" value="PROTEIN_KINASE_DOM"/>
    <property type="match status" value="1"/>
</dbReference>
<dbReference type="OrthoDB" id="4062651at2759"/>
<dbReference type="PROSITE" id="PS00108">
    <property type="entry name" value="PROTEIN_KINASE_ST"/>
    <property type="match status" value="1"/>
</dbReference>
<feature type="domain" description="Protein kinase" evidence="7">
    <location>
        <begin position="287"/>
        <end position="628"/>
    </location>
</feature>
<keyword evidence="3" id="KW-0418">Kinase</keyword>
<dbReference type="GO" id="GO:0004713">
    <property type="term" value="F:protein tyrosine kinase activity"/>
    <property type="evidence" value="ECO:0007669"/>
    <property type="project" value="TreeGrafter"/>
</dbReference>
<feature type="compositionally biased region" description="Polar residues" evidence="6">
    <location>
        <begin position="214"/>
        <end position="236"/>
    </location>
</feature>
<comment type="caution">
    <text evidence="8">The sequence shown here is derived from an EMBL/GenBank/DDBJ whole genome shotgun (WGS) entry which is preliminary data.</text>
</comment>
<evidence type="ECO:0000256" key="2">
    <source>
        <dbReference type="ARBA" id="ARBA00022741"/>
    </source>
</evidence>
<dbReference type="GO" id="GO:0005737">
    <property type="term" value="C:cytoplasm"/>
    <property type="evidence" value="ECO:0007669"/>
    <property type="project" value="TreeGrafter"/>
</dbReference>
<keyword evidence="9" id="KW-1185">Reference proteome</keyword>
<evidence type="ECO:0000256" key="5">
    <source>
        <dbReference type="ARBA" id="ARBA00037982"/>
    </source>
</evidence>
<dbReference type="InterPro" id="IPR008271">
    <property type="entry name" value="Ser/Thr_kinase_AS"/>
</dbReference>
<evidence type="ECO:0000313" key="9">
    <source>
        <dbReference type="Proteomes" id="UP000073492"/>
    </source>
</evidence>
<evidence type="ECO:0000256" key="3">
    <source>
        <dbReference type="ARBA" id="ARBA00022777"/>
    </source>
</evidence>
<dbReference type="STRING" id="113226.A0A139II93"/>
<accession>A0A139II93</accession>
<evidence type="ECO:0000259" key="7">
    <source>
        <dbReference type="PROSITE" id="PS50011"/>
    </source>
</evidence>
<dbReference type="Gene3D" id="1.10.510.10">
    <property type="entry name" value="Transferase(Phosphotransferase) domain 1"/>
    <property type="match status" value="1"/>
</dbReference>
<sequence>MMHIQALGTSRPMVHQVSKSMGGRPLHEIDDIRADADRPNRAAMLLSTACDLINVSADKQETLDFFLQKWSRRHHLPTDKELKDVASLTEMALGKVAIWYGDKLTLASQPPRPSRAMVPLPQSAQNTDPALTLARDYIIRARNETCSSGKSAGKYRCTWACGYSTDSRDAWERHEEKKQSQKFWMTNLSLPGAASDRKYGRKPDRKPKAGRRTGASTAPGSQNDSSGSYTESSNSKSRPETGAGDGPLLDETGDIVEDPPRYLFNVTSLRLVHAKPGSKSSALKYDPAQLERVVDGDLVPPHNPLEAQMPPLEQSPLLLRDGILLTREMGFEYVWIDMLCSPGTSSGHVETLYKNADLIIVLGRSREAEQRTWHFTCDYEHMTTVQTWAEQAASFHHIEPLGHVRCGLLRQSSIQHYKSPVADCDLRQHLTDPGRFPGLRLHLPDWFMSLAEALAYMHRMHCRHKDVKPANILVSQGKVLLSDFGTSLEFSDGQSQSAGGAFMTPKYCAPEVAVQQDRERSAVMFSLGCVYAEMITVGVGKTLEDLHQAVRFNDGTGETAYHLHIRDTLSWVKYLNGQHWSECQRRILSVTAGMLARKRDRRPTAVEVVGKLCSKRKCDGSLNSHATCHCCLSLAVSAIRVGEQHKPLGNHGFELAAPYLTKKPTLSIFVERFGDIEAFTLSLGFAKMEIRYGLIQFLAWVFARQLSSDRRVRLVADDRQKSLVYLEPHLTEVALRAISDSQSKRALTYGYHKVTPTRSRVNAQSLAPERTLNTVAEGQ</sequence>
<proteinExistence type="inferred from homology"/>
<dbReference type="GO" id="GO:0005524">
    <property type="term" value="F:ATP binding"/>
    <property type="evidence" value="ECO:0007669"/>
    <property type="project" value="UniProtKB-KW"/>
</dbReference>
<evidence type="ECO:0000256" key="4">
    <source>
        <dbReference type="ARBA" id="ARBA00022840"/>
    </source>
</evidence>
<feature type="region of interest" description="Disordered" evidence="6">
    <location>
        <begin position="192"/>
        <end position="255"/>
    </location>
</feature>
<dbReference type="SMART" id="SM00220">
    <property type="entry name" value="S_TKc"/>
    <property type="match status" value="1"/>
</dbReference>
<protein>
    <recommendedName>
        <fullName evidence="7">Protein kinase domain-containing protein</fullName>
    </recommendedName>
</protein>
<comment type="similarity">
    <text evidence="5">Belongs to the protein kinase superfamily. Ser/Thr protein kinase family. GCN2 subfamily.</text>
</comment>
<dbReference type="InterPro" id="IPR000719">
    <property type="entry name" value="Prot_kinase_dom"/>
</dbReference>
<evidence type="ECO:0000313" key="8">
    <source>
        <dbReference type="EMBL" id="KXT14458.1"/>
    </source>
</evidence>
<evidence type="ECO:0000256" key="1">
    <source>
        <dbReference type="ARBA" id="ARBA00022679"/>
    </source>
</evidence>
<feature type="region of interest" description="Disordered" evidence="6">
    <location>
        <begin position="1"/>
        <end position="24"/>
    </location>
</feature>
<keyword evidence="1" id="KW-0808">Transferase</keyword>
<keyword evidence="4" id="KW-0067">ATP-binding</keyword>
<gene>
    <name evidence="8" type="ORF">AC579_4824</name>
</gene>
<dbReference type="Pfam" id="PF00069">
    <property type="entry name" value="Pkinase"/>
    <property type="match status" value="1"/>
</dbReference>
<dbReference type="AlphaFoldDB" id="A0A139II93"/>
<dbReference type="Proteomes" id="UP000073492">
    <property type="component" value="Unassembled WGS sequence"/>
</dbReference>
<dbReference type="PANTHER" id="PTHR11042:SF190">
    <property type="entry name" value="MITOSIS INHIBITOR PROTEIN KINASE MIK1"/>
    <property type="match status" value="1"/>
</dbReference>